<proteinExistence type="predicted"/>
<comment type="caution">
    <text evidence="1">The sequence shown here is derived from an EMBL/GenBank/DDBJ whole genome shotgun (WGS) entry which is preliminary data.</text>
</comment>
<sequence>MCLTLGVANSRQDGCREDCISQKALLGEVPMSPSLKLELRCAREEGEQRSGDHHAAGGSVYGSVTVSKVHIRSDTITRSPLLQKTVRHRYKRGAVCSLPGGLRCTHCGKPLENHTTACHLANDGCRFI</sequence>
<gene>
    <name evidence="1" type="ORF">PLEPLA_LOCUS11803</name>
</gene>
<reference evidence="1" key="1">
    <citation type="submission" date="2020-03" db="EMBL/GenBank/DDBJ databases">
        <authorList>
            <person name="Weist P."/>
        </authorList>
    </citation>
    <scope>NUCLEOTIDE SEQUENCE</scope>
</reference>
<organism evidence="1 2">
    <name type="scientific">Pleuronectes platessa</name>
    <name type="common">European plaice</name>
    <dbReference type="NCBI Taxonomy" id="8262"/>
    <lineage>
        <taxon>Eukaryota</taxon>
        <taxon>Metazoa</taxon>
        <taxon>Chordata</taxon>
        <taxon>Craniata</taxon>
        <taxon>Vertebrata</taxon>
        <taxon>Euteleostomi</taxon>
        <taxon>Actinopterygii</taxon>
        <taxon>Neopterygii</taxon>
        <taxon>Teleostei</taxon>
        <taxon>Neoteleostei</taxon>
        <taxon>Acanthomorphata</taxon>
        <taxon>Carangaria</taxon>
        <taxon>Pleuronectiformes</taxon>
        <taxon>Pleuronectoidei</taxon>
        <taxon>Pleuronectidae</taxon>
        <taxon>Pleuronectes</taxon>
    </lineage>
</organism>
<keyword evidence="2" id="KW-1185">Reference proteome</keyword>
<name>A0A9N7U4I7_PLEPL</name>
<dbReference type="Proteomes" id="UP001153269">
    <property type="component" value="Unassembled WGS sequence"/>
</dbReference>
<accession>A0A9N7U4I7</accession>
<evidence type="ECO:0000313" key="1">
    <source>
        <dbReference type="EMBL" id="CAB1423882.1"/>
    </source>
</evidence>
<protein>
    <submittedName>
        <fullName evidence="1">Uncharacterized protein</fullName>
    </submittedName>
</protein>
<dbReference type="EMBL" id="CADEAL010000690">
    <property type="protein sequence ID" value="CAB1423882.1"/>
    <property type="molecule type" value="Genomic_DNA"/>
</dbReference>
<evidence type="ECO:0000313" key="2">
    <source>
        <dbReference type="Proteomes" id="UP001153269"/>
    </source>
</evidence>
<dbReference type="AlphaFoldDB" id="A0A9N7U4I7"/>